<dbReference type="NCBIfam" id="NF006592">
    <property type="entry name" value="PRK09125.1"/>
    <property type="match status" value="1"/>
</dbReference>
<dbReference type="GO" id="GO:0006310">
    <property type="term" value="P:DNA recombination"/>
    <property type="evidence" value="ECO:0007669"/>
    <property type="project" value="InterPro"/>
</dbReference>
<dbReference type="Gene3D" id="2.40.50.140">
    <property type="entry name" value="Nucleic acid-binding proteins"/>
    <property type="match status" value="1"/>
</dbReference>
<dbReference type="GO" id="GO:0003910">
    <property type="term" value="F:DNA ligase (ATP) activity"/>
    <property type="evidence" value="ECO:0007669"/>
    <property type="project" value="UniProtKB-EC"/>
</dbReference>
<dbReference type="InterPro" id="IPR012310">
    <property type="entry name" value="DNA_ligase_ATP-dep_cent"/>
</dbReference>
<proteinExistence type="predicted"/>
<evidence type="ECO:0000256" key="4">
    <source>
        <dbReference type="ARBA" id="ARBA00022763"/>
    </source>
</evidence>
<dbReference type="Gene3D" id="3.30.470.30">
    <property type="entry name" value="DNA ligase/mRNA capping enzyme"/>
    <property type="match status" value="1"/>
</dbReference>
<dbReference type="SUPFAM" id="SSF56091">
    <property type="entry name" value="DNA ligase/mRNA capping enzyme, catalytic domain"/>
    <property type="match status" value="1"/>
</dbReference>
<dbReference type="Gene3D" id="3.30.1490.70">
    <property type="match status" value="1"/>
</dbReference>
<organism evidence="9 10">
    <name type="scientific">Rhodoferax lacus</name>
    <dbReference type="NCBI Taxonomy" id="2184758"/>
    <lineage>
        <taxon>Bacteria</taxon>
        <taxon>Pseudomonadati</taxon>
        <taxon>Pseudomonadota</taxon>
        <taxon>Betaproteobacteria</taxon>
        <taxon>Burkholderiales</taxon>
        <taxon>Comamonadaceae</taxon>
        <taxon>Rhodoferax</taxon>
    </lineage>
</organism>
<keyword evidence="10" id="KW-1185">Reference proteome</keyword>
<name>A0A3E1RCK2_9BURK</name>
<dbReference type="PANTHER" id="PTHR47810">
    <property type="entry name" value="DNA LIGASE"/>
    <property type="match status" value="1"/>
</dbReference>
<dbReference type="GO" id="GO:0006281">
    <property type="term" value="P:DNA repair"/>
    <property type="evidence" value="ECO:0007669"/>
    <property type="project" value="UniProtKB-KW"/>
</dbReference>
<keyword evidence="2 9" id="KW-0436">Ligase</keyword>
<reference evidence="9 10" key="1">
    <citation type="submission" date="2018-05" db="EMBL/GenBank/DDBJ databases">
        <title>Rhodoferax soyangensis sp.nov., isolated from an oligotrophic freshwater lake.</title>
        <authorList>
            <person name="Park M."/>
        </authorList>
    </citation>
    <scope>NUCLEOTIDE SEQUENCE [LARGE SCALE GENOMIC DNA]</scope>
    <source>
        <strain evidence="9 10">IMCC26218</strain>
    </source>
</reference>
<evidence type="ECO:0000259" key="8">
    <source>
        <dbReference type="PROSITE" id="PS50160"/>
    </source>
</evidence>
<evidence type="ECO:0000256" key="6">
    <source>
        <dbReference type="ARBA" id="ARBA00034003"/>
    </source>
</evidence>
<keyword evidence="3" id="KW-0235">DNA replication</keyword>
<dbReference type="GO" id="GO:0005524">
    <property type="term" value="F:ATP binding"/>
    <property type="evidence" value="ECO:0007669"/>
    <property type="project" value="InterPro"/>
</dbReference>
<dbReference type="AlphaFoldDB" id="A0A3E1RCK2"/>
<evidence type="ECO:0000256" key="5">
    <source>
        <dbReference type="ARBA" id="ARBA00023204"/>
    </source>
</evidence>
<keyword evidence="5" id="KW-0234">DNA repair</keyword>
<dbReference type="Pfam" id="PF01068">
    <property type="entry name" value="DNA_ligase_A_M"/>
    <property type="match status" value="1"/>
</dbReference>
<dbReference type="CDD" id="cd08041">
    <property type="entry name" value="OBF_kDNA_ligase_like"/>
    <property type="match status" value="1"/>
</dbReference>
<comment type="cofactor">
    <cofactor evidence="1">
        <name>a divalent metal cation</name>
        <dbReference type="ChEBI" id="CHEBI:60240"/>
    </cofactor>
</comment>
<comment type="caution">
    <text evidence="9">The sequence shown here is derived from an EMBL/GenBank/DDBJ whole genome shotgun (WGS) entry which is preliminary data.</text>
</comment>
<evidence type="ECO:0000256" key="7">
    <source>
        <dbReference type="SAM" id="SignalP"/>
    </source>
</evidence>
<keyword evidence="4" id="KW-0227">DNA damage</keyword>
<evidence type="ECO:0000313" key="10">
    <source>
        <dbReference type="Proteomes" id="UP000260665"/>
    </source>
</evidence>
<dbReference type="PANTHER" id="PTHR47810:SF1">
    <property type="entry name" value="DNA LIGASE B"/>
    <property type="match status" value="1"/>
</dbReference>
<accession>A0A3E1RCK2</accession>
<dbReference type="InterPro" id="IPR012340">
    <property type="entry name" value="NA-bd_OB-fold"/>
</dbReference>
<feature type="domain" description="ATP-dependent DNA ligase family profile" evidence="8">
    <location>
        <begin position="134"/>
        <end position="238"/>
    </location>
</feature>
<dbReference type="EMBL" id="QFZK01000006">
    <property type="protein sequence ID" value="RFO96762.1"/>
    <property type="molecule type" value="Genomic_DNA"/>
</dbReference>
<dbReference type="CDD" id="cd07896">
    <property type="entry name" value="Adenylation_kDNA_ligase_like"/>
    <property type="match status" value="1"/>
</dbReference>
<dbReference type="SUPFAM" id="SSF50249">
    <property type="entry name" value="Nucleic acid-binding proteins"/>
    <property type="match status" value="1"/>
</dbReference>
<gene>
    <name evidence="9" type="ORF">DIC66_12185</name>
</gene>
<protein>
    <submittedName>
        <fullName evidence="9">DNA ligase</fullName>
    </submittedName>
</protein>
<keyword evidence="7" id="KW-0732">Signal</keyword>
<dbReference type="PROSITE" id="PS50160">
    <property type="entry name" value="DNA_LIGASE_A3"/>
    <property type="match status" value="1"/>
</dbReference>
<evidence type="ECO:0000256" key="3">
    <source>
        <dbReference type="ARBA" id="ARBA00022705"/>
    </source>
</evidence>
<dbReference type="Proteomes" id="UP000260665">
    <property type="component" value="Unassembled WGS sequence"/>
</dbReference>
<evidence type="ECO:0000313" key="9">
    <source>
        <dbReference type="EMBL" id="RFO96762.1"/>
    </source>
</evidence>
<dbReference type="InterPro" id="IPR050326">
    <property type="entry name" value="NAD_dep_DNA_ligaseB"/>
</dbReference>
<dbReference type="InterPro" id="IPR029319">
    <property type="entry name" value="DNA_ligase_OB"/>
</dbReference>
<feature type="signal peptide" evidence="7">
    <location>
        <begin position="1"/>
        <end position="27"/>
    </location>
</feature>
<evidence type="ECO:0000256" key="2">
    <source>
        <dbReference type="ARBA" id="ARBA00022598"/>
    </source>
</evidence>
<dbReference type="Pfam" id="PF14743">
    <property type="entry name" value="DNA_ligase_OB_2"/>
    <property type="match status" value="1"/>
</dbReference>
<sequence length="288" mass="31282">MLGRRALLHAGLVLPFATVLPRPQAHAATATSSVDAMLATPWQARLHPADYLVSEKLDGVRALWDGSTLRFRSGRPIAAPAWFLASLPAISLDGELWAGWRSFDALSGAVRKDVPVDAEWRTLRYMVFDLPHDRRPFAQRASYLADLLAATAQPWLQAVAQTTVPDAAALQARLKKVVAGGGEGLVLHRADALWMPGRSEALRKLKVQSDEEGTVLAHVAGRGKYQGRMGALLLQTPDGQRFALGTGFSDADRANPPAVGSVVTYRYRDRTVTGLPKFASFLRVRAAE</sequence>
<evidence type="ECO:0000256" key="1">
    <source>
        <dbReference type="ARBA" id="ARBA00001968"/>
    </source>
</evidence>
<feature type="chain" id="PRO_5017654978" evidence="7">
    <location>
        <begin position="28"/>
        <end position="288"/>
    </location>
</feature>
<dbReference type="GO" id="GO:0006260">
    <property type="term" value="P:DNA replication"/>
    <property type="evidence" value="ECO:0007669"/>
    <property type="project" value="UniProtKB-KW"/>
</dbReference>
<dbReference type="OrthoDB" id="9782700at2"/>
<comment type="catalytic activity">
    <reaction evidence="6">
        <text>ATP + (deoxyribonucleotide)n-3'-hydroxyl + 5'-phospho-(deoxyribonucleotide)m = (deoxyribonucleotide)n+m + AMP + diphosphate.</text>
        <dbReference type="EC" id="6.5.1.1"/>
    </reaction>
</comment>